<evidence type="ECO:0000313" key="2">
    <source>
        <dbReference type="Proteomes" id="UP000324022"/>
    </source>
</evidence>
<accession>A0A5C3E9I0</accession>
<evidence type="ECO:0000313" key="1">
    <source>
        <dbReference type="EMBL" id="SPO27324.1"/>
    </source>
</evidence>
<organism evidence="1 2">
    <name type="scientific">Ustilago trichophora</name>
    <dbReference type="NCBI Taxonomy" id="86804"/>
    <lineage>
        <taxon>Eukaryota</taxon>
        <taxon>Fungi</taxon>
        <taxon>Dikarya</taxon>
        <taxon>Basidiomycota</taxon>
        <taxon>Ustilaginomycotina</taxon>
        <taxon>Ustilaginomycetes</taxon>
        <taxon>Ustilaginales</taxon>
        <taxon>Ustilaginaceae</taxon>
        <taxon>Ustilago</taxon>
    </lineage>
</organism>
<dbReference type="AlphaFoldDB" id="A0A5C3E9I0"/>
<name>A0A5C3E9I0_9BASI</name>
<dbReference type="Proteomes" id="UP000324022">
    <property type="component" value="Unassembled WGS sequence"/>
</dbReference>
<gene>
    <name evidence="1" type="ORF">UTRI_10441</name>
</gene>
<dbReference type="EMBL" id="OOIN01000017">
    <property type="protein sequence ID" value="SPO27324.1"/>
    <property type="molecule type" value="Genomic_DNA"/>
</dbReference>
<reference evidence="1 2" key="1">
    <citation type="submission" date="2018-03" db="EMBL/GenBank/DDBJ databases">
        <authorList>
            <person name="Guldener U."/>
        </authorList>
    </citation>
    <scope>NUCLEOTIDE SEQUENCE [LARGE SCALE GENOMIC DNA]</scope>
    <source>
        <strain evidence="1 2">NBRC100155</strain>
    </source>
</reference>
<sequence length="190" mass="21302">MLNLISAPRYPSTSGKKESMVIIACSVINSLPRVAHYRAVSSTSSRSSRESSFEIESQDEKVALLSTIPNSLKHASNTIRSSYGSIINIDKRSESRKVALKASISRPIPNHQTHQDNFDKTQFQTQDEMDSIDSLYSSHSWSDKVEGSSVSPFEFDLDQQQNHDKQAGEKAIRRESVESFASSERCYGFF</sequence>
<keyword evidence="2" id="KW-1185">Reference proteome</keyword>
<proteinExistence type="predicted"/>
<protein>
    <submittedName>
        <fullName evidence="1">Uncharacterized protein</fullName>
    </submittedName>
</protein>